<feature type="binding site" evidence="5">
    <location>
        <begin position="127"/>
        <end position="131"/>
    </location>
    <ligand>
        <name>S-adenosyl-L-methionine</name>
        <dbReference type="ChEBI" id="CHEBI:59789"/>
    </ligand>
</feature>
<keyword evidence="3 5" id="KW-0949">S-adenosyl-L-methionine</keyword>
<evidence type="ECO:0000256" key="3">
    <source>
        <dbReference type="ARBA" id="ARBA00022691"/>
    </source>
</evidence>
<dbReference type="NCBIfam" id="TIGR03534">
    <property type="entry name" value="RF_mod_PrmC"/>
    <property type="match status" value="1"/>
</dbReference>
<dbReference type="PROSITE" id="PS00092">
    <property type="entry name" value="N6_MTASE"/>
    <property type="match status" value="1"/>
</dbReference>
<dbReference type="GO" id="GO:0102559">
    <property type="term" value="F:peptide chain release factor N(5)-glutamine methyltransferase activity"/>
    <property type="evidence" value="ECO:0007669"/>
    <property type="project" value="UniProtKB-EC"/>
</dbReference>
<dbReference type="EMBL" id="DSBW01000060">
    <property type="protein sequence ID" value="HED30575.1"/>
    <property type="molecule type" value="Genomic_DNA"/>
</dbReference>
<comment type="similarity">
    <text evidence="5">Belongs to the protein N5-glutamine methyltransferase family. PrmC subfamily.</text>
</comment>
<dbReference type="Proteomes" id="UP000886335">
    <property type="component" value="Unassembled WGS sequence"/>
</dbReference>
<keyword evidence="1 5" id="KW-0489">Methyltransferase</keyword>
<dbReference type="Pfam" id="PF17827">
    <property type="entry name" value="PrmC_N"/>
    <property type="match status" value="1"/>
</dbReference>
<dbReference type="GO" id="GO:0003676">
    <property type="term" value="F:nucleic acid binding"/>
    <property type="evidence" value="ECO:0007669"/>
    <property type="project" value="InterPro"/>
</dbReference>
<organism evidence="8">
    <name type="scientific">Prosthecochloris aestuarii</name>
    <dbReference type="NCBI Taxonomy" id="1102"/>
    <lineage>
        <taxon>Bacteria</taxon>
        <taxon>Pseudomonadati</taxon>
        <taxon>Chlorobiota</taxon>
        <taxon>Chlorobiia</taxon>
        <taxon>Chlorobiales</taxon>
        <taxon>Chlorobiaceae</taxon>
        <taxon>Prosthecochloris</taxon>
    </lineage>
</organism>
<feature type="binding site" evidence="5">
    <location>
        <begin position="198"/>
        <end position="201"/>
    </location>
    <ligand>
        <name>substrate</name>
    </ligand>
</feature>
<comment type="catalytic activity">
    <reaction evidence="4 5">
        <text>L-glutaminyl-[peptide chain release factor] + S-adenosyl-L-methionine = N(5)-methyl-L-glutaminyl-[peptide chain release factor] + S-adenosyl-L-homocysteine + H(+)</text>
        <dbReference type="Rhea" id="RHEA:42896"/>
        <dbReference type="Rhea" id="RHEA-COMP:10271"/>
        <dbReference type="Rhea" id="RHEA-COMP:10272"/>
        <dbReference type="ChEBI" id="CHEBI:15378"/>
        <dbReference type="ChEBI" id="CHEBI:30011"/>
        <dbReference type="ChEBI" id="CHEBI:57856"/>
        <dbReference type="ChEBI" id="CHEBI:59789"/>
        <dbReference type="ChEBI" id="CHEBI:61891"/>
        <dbReference type="EC" id="2.1.1.297"/>
    </reaction>
</comment>
<comment type="caution">
    <text evidence="5">Lacks conserved residue(s) required for the propagation of feature annotation.</text>
</comment>
<proteinExistence type="inferred from homology"/>
<dbReference type="SUPFAM" id="SSF53335">
    <property type="entry name" value="S-adenosyl-L-methionine-dependent methyltransferases"/>
    <property type="match status" value="1"/>
</dbReference>
<dbReference type="NCBIfam" id="TIGR00536">
    <property type="entry name" value="hemK_fam"/>
    <property type="match status" value="1"/>
</dbReference>
<dbReference type="CDD" id="cd02440">
    <property type="entry name" value="AdoMet_MTases"/>
    <property type="match status" value="1"/>
</dbReference>
<dbReference type="InterPro" id="IPR004556">
    <property type="entry name" value="HemK-like"/>
</dbReference>
<comment type="function">
    <text evidence="5">Methylates the class 1 translation termination release factors RF1/PrfA and RF2/PrfB on the glutamine residue of the universally conserved GGQ motif.</text>
</comment>
<reference evidence="8" key="1">
    <citation type="journal article" date="2020" name="mSystems">
        <title>Genome- and Community-Level Interaction Insights into Carbon Utilization and Element Cycling Functions of Hydrothermarchaeota in Hydrothermal Sediment.</title>
        <authorList>
            <person name="Zhou Z."/>
            <person name="Liu Y."/>
            <person name="Xu W."/>
            <person name="Pan J."/>
            <person name="Luo Z.H."/>
            <person name="Li M."/>
        </authorList>
    </citation>
    <scope>NUCLEOTIDE SEQUENCE [LARGE SCALE GENOMIC DNA]</scope>
    <source>
        <strain evidence="8">SpSt-1181</strain>
    </source>
</reference>
<dbReference type="PANTHER" id="PTHR18895:SF74">
    <property type="entry name" value="MTRF1L RELEASE FACTOR GLUTAMINE METHYLTRANSFERASE"/>
    <property type="match status" value="1"/>
</dbReference>
<dbReference type="PANTHER" id="PTHR18895">
    <property type="entry name" value="HEMK METHYLTRANSFERASE"/>
    <property type="match status" value="1"/>
</dbReference>
<keyword evidence="2 5" id="KW-0808">Transferase</keyword>
<feature type="binding site" evidence="5">
    <location>
        <position position="150"/>
    </location>
    <ligand>
        <name>S-adenosyl-L-methionine</name>
        <dbReference type="ChEBI" id="CHEBI:59789"/>
    </ligand>
</feature>
<comment type="caution">
    <text evidence="8">The sequence shown here is derived from an EMBL/GenBank/DDBJ whole genome shotgun (WGS) entry which is preliminary data.</text>
</comment>
<feature type="domain" description="Methyltransferase small" evidence="6">
    <location>
        <begin position="112"/>
        <end position="203"/>
    </location>
</feature>
<accession>A0A831SSL1</accession>
<evidence type="ECO:0000313" key="8">
    <source>
        <dbReference type="EMBL" id="HED30575.1"/>
    </source>
</evidence>
<dbReference type="Gene3D" id="3.40.50.150">
    <property type="entry name" value="Vaccinia Virus protein VP39"/>
    <property type="match status" value="1"/>
</dbReference>
<evidence type="ECO:0000256" key="1">
    <source>
        <dbReference type="ARBA" id="ARBA00022603"/>
    </source>
</evidence>
<evidence type="ECO:0000259" key="7">
    <source>
        <dbReference type="Pfam" id="PF17827"/>
    </source>
</evidence>
<dbReference type="InterPro" id="IPR002052">
    <property type="entry name" value="DNA_methylase_N6_adenine_CS"/>
</dbReference>
<protein>
    <recommendedName>
        <fullName evidence="5">Release factor glutamine methyltransferase</fullName>
        <shortName evidence="5">RF MTase</shortName>
        <ecNumber evidence="5">2.1.1.297</ecNumber>
    </recommendedName>
    <alternativeName>
        <fullName evidence="5">N5-glutamine methyltransferase PrmC</fullName>
    </alternativeName>
    <alternativeName>
        <fullName evidence="5">Protein-(glutamine-N5) MTase PrmC</fullName>
    </alternativeName>
    <alternativeName>
        <fullName evidence="5">Protein-glutamine N-methyltransferase PrmC</fullName>
    </alternativeName>
</protein>
<evidence type="ECO:0000256" key="2">
    <source>
        <dbReference type="ARBA" id="ARBA00022679"/>
    </source>
</evidence>
<gene>
    <name evidence="5 8" type="primary">prmC</name>
    <name evidence="8" type="ORF">ENN50_02560</name>
</gene>
<dbReference type="InterPro" id="IPR040758">
    <property type="entry name" value="PrmC_N"/>
</dbReference>
<evidence type="ECO:0000256" key="5">
    <source>
        <dbReference type="HAMAP-Rule" id="MF_02126"/>
    </source>
</evidence>
<dbReference type="InterPro" id="IPR019874">
    <property type="entry name" value="RF_methyltr_PrmC"/>
</dbReference>
<dbReference type="InterPro" id="IPR007848">
    <property type="entry name" value="Small_mtfrase_dom"/>
</dbReference>
<feature type="binding site" evidence="5">
    <location>
        <position position="198"/>
    </location>
    <ligand>
        <name>S-adenosyl-L-methionine</name>
        <dbReference type="ChEBI" id="CHEBI:59789"/>
    </ligand>
</feature>
<dbReference type="EC" id="2.1.1.297" evidence="5"/>
<dbReference type="GO" id="GO:0032259">
    <property type="term" value="P:methylation"/>
    <property type="evidence" value="ECO:0007669"/>
    <property type="project" value="UniProtKB-KW"/>
</dbReference>
<dbReference type="InterPro" id="IPR050320">
    <property type="entry name" value="N5-glutamine_MTase"/>
</dbReference>
<dbReference type="InterPro" id="IPR029063">
    <property type="entry name" value="SAM-dependent_MTases_sf"/>
</dbReference>
<evidence type="ECO:0000256" key="4">
    <source>
        <dbReference type="ARBA" id="ARBA00048391"/>
    </source>
</evidence>
<dbReference type="AlphaFoldDB" id="A0A831SSL1"/>
<dbReference type="Pfam" id="PF05175">
    <property type="entry name" value="MTS"/>
    <property type="match status" value="1"/>
</dbReference>
<dbReference type="HAMAP" id="MF_02126">
    <property type="entry name" value="RF_methyltr_PrmC"/>
    <property type="match status" value="1"/>
</dbReference>
<dbReference type="Gene3D" id="1.10.8.10">
    <property type="entry name" value="DNA helicase RuvA subunit, C-terminal domain"/>
    <property type="match status" value="1"/>
</dbReference>
<sequence>MVESRKQWKTIKLLKTTAAFFEEKGVSEARLSAELLLAHVLKLERLQLYLQHDRPVFGSELELFRELCRKRLQAWPVQYLTGEQFFLGRRFAVDPRVLIPRPETELLVEYAVEALASAAAPSVLDVGTGSGCIAVSVALAIPDAEVTAVDVSSCALDVARQNARMHGVLDRIRFFQADMFSSRFVQSVSSRFDAVLSNPPYIPESEWDELQTEVRRYEPRLALTTAGGTECYNVLAGLGPLLLLPGGMLWLELHADAADEVCRILSREGFERISVFKDYSGHDRIAFGCRNAAHGTSGSEIY</sequence>
<name>A0A831SSL1_PROAE</name>
<evidence type="ECO:0000259" key="6">
    <source>
        <dbReference type="Pfam" id="PF05175"/>
    </source>
</evidence>
<feature type="domain" description="Release factor glutamine methyltransferase N-terminal" evidence="7">
    <location>
        <begin position="13"/>
        <end position="82"/>
    </location>
</feature>